<evidence type="ECO:0000313" key="2">
    <source>
        <dbReference type="Proteomes" id="UP001169069"/>
    </source>
</evidence>
<reference evidence="1" key="1">
    <citation type="submission" date="2023-01" db="EMBL/GenBank/DDBJ databases">
        <title>Sulfurovum sp. zt1-1 genome assembly.</title>
        <authorList>
            <person name="Wang J."/>
        </authorList>
    </citation>
    <scope>NUCLEOTIDE SEQUENCE</scope>
    <source>
        <strain evidence="1">Zt1-1</strain>
    </source>
</reference>
<proteinExistence type="predicted"/>
<sequence>MLKNMVLTFLIGFGILTLSGCTDSKDADNAKGKCESAKIVKTKCDAGKCDNATKK</sequence>
<protein>
    <recommendedName>
        <fullName evidence="3">Lipoprotein</fullName>
    </recommendedName>
</protein>
<dbReference type="RefSeq" id="WP_289414347.1">
    <property type="nucleotide sequence ID" value="NZ_JAQIBD010000004.1"/>
</dbReference>
<dbReference type="PROSITE" id="PS51257">
    <property type="entry name" value="PROKAR_LIPOPROTEIN"/>
    <property type="match status" value="1"/>
</dbReference>
<evidence type="ECO:0008006" key="3">
    <source>
        <dbReference type="Google" id="ProtNLM"/>
    </source>
</evidence>
<organism evidence="1 2">
    <name type="scientific">Sulfurovum zhangzhouensis</name>
    <dbReference type="NCBI Taxonomy" id="3019067"/>
    <lineage>
        <taxon>Bacteria</taxon>
        <taxon>Pseudomonadati</taxon>
        <taxon>Campylobacterota</taxon>
        <taxon>Epsilonproteobacteria</taxon>
        <taxon>Campylobacterales</taxon>
        <taxon>Sulfurovaceae</taxon>
        <taxon>Sulfurovum</taxon>
    </lineage>
</organism>
<keyword evidence="2" id="KW-1185">Reference proteome</keyword>
<comment type="caution">
    <text evidence="1">The sequence shown here is derived from an EMBL/GenBank/DDBJ whole genome shotgun (WGS) entry which is preliminary data.</text>
</comment>
<accession>A0ABT7R0I0</accession>
<name>A0ABT7R0I0_9BACT</name>
<evidence type="ECO:0000313" key="1">
    <source>
        <dbReference type="EMBL" id="MDM5272527.1"/>
    </source>
</evidence>
<dbReference type="EMBL" id="JAQIBD010000004">
    <property type="protein sequence ID" value="MDM5272527.1"/>
    <property type="molecule type" value="Genomic_DNA"/>
</dbReference>
<gene>
    <name evidence="1" type="ORF">PGH07_10100</name>
</gene>
<dbReference type="Proteomes" id="UP001169069">
    <property type="component" value="Unassembled WGS sequence"/>
</dbReference>